<dbReference type="WBParaSite" id="Hba_14465">
    <property type="protein sequence ID" value="Hba_14465"/>
    <property type="gene ID" value="Hba_14465"/>
</dbReference>
<dbReference type="Proteomes" id="UP000095283">
    <property type="component" value="Unplaced"/>
</dbReference>
<evidence type="ECO:0000313" key="1">
    <source>
        <dbReference type="Proteomes" id="UP000095283"/>
    </source>
</evidence>
<organism evidence="1 2">
    <name type="scientific">Heterorhabditis bacteriophora</name>
    <name type="common">Entomopathogenic nematode worm</name>
    <dbReference type="NCBI Taxonomy" id="37862"/>
    <lineage>
        <taxon>Eukaryota</taxon>
        <taxon>Metazoa</taxon>
        <taxon>Ecdysozoa</taxon>
        <taxon>Nematoda</taxon>
        <taxon>Chromadorea</taxon>
        <taxon>Rhabditida</taxon>
        <taxon>Rhabditina</taxon>
        <taxon>Rhabditomorpha</taxon>
        <taxon>Strongyloidea</taxon>
        <taxon>Heterorhabditidae</taxon>
        <taxon>Heterorhabditis</taxon>
    </lineage>
</organism>
<name>A0A1I7XAJ0_HETBA</name>
<proteinExistence type="predicted"/>
<accession>A0A1I7XAJ0</accession>
<protein>
    <submittedName>
        <fullName evidence="2">ZP domain-containing protein</fullName>
    </submittedName>
</protein>
<dbReference type="AlphaFoldDB" id="A0A1I7XAJ0"/>
<reference evidence="2" key="1">
    <citation type="submission" date="2016-11" db="UniProtKB">
        <authorList>
            <consortium name="WormBaseParasite"/>
        </authorList>
    </citation>
    <scope>IDENTIFICATION</scope>
</reference>
<keyword evidence="1" id="KW-1185">Reference proteome</keyword>
<sequence length="164" mass="18771">MFHYYLILFRIYVWSDEDHMDQPTINEIYRQLQTVCVDPTDLIFLNTFHECTNPSPVSNILERCGPQEGWTPLNTVMLQGVWYIAADLNADPKIFLQSAVISLTPNETNPLVLELRYFAQKEADSECVGPRVGRAILMDNATLDIIIEYGYTLVPNYKNTMSCG</sequence>
<evidence type="ECO:0000313" key="2">
    <source>
        <dbReference type="WBParaSite" id="Hba_14465"/>
    </source>
</evidence>